<name>F0J0N6_ACIMA</name>
<gene>
    <name evidence="14" type="primary">gor</name>
    <name evidence="14" type="ordered locus">ACMV_22250</name>
</gene>
<keyword evidence="6 10" id="KW-0676">Redox-active center</keyword>
<evidence type="ECO:0000259" key="13">
    <source>
        <dbReference type="Pfam" id="PF07992"/>
    </source>
</evidence>
<keyword evidence="15" id="KW-1185">Reference proteome</keyword>
<dbReference type="AlphaFoldDB" id="F0J0N6"/>
<dbReference type="EMBL" id="AP012035">
    <property type="protein sequence ID" value="BAJ81572.1"/>
    <property type="molecule type" value="Genomic_DNA"/>
</dbReference>
<feature type="domain" description="FAD/NAD(P)-binding" evidence="13">
    <location>
        <begin position="65"/>
        <end position="376"/>
    </location>
</feature>
<evidence type="ECO:0000256" key="3">
    <source>
        <dbReference type="ARBA" id="ARBA00022827"/>
    </source>
</evidence>
<dbReference type="Pfam" id="PF02852">
    <property type="entry name" value="Pyr_redox_dim"/>
    <property type="match status" value="1"/>
</dbReference>
<evidence type="ECO:0000313" key="14">
    <source>
        <dbReference type="EMBL" id="BAJ81572.1"/>
    </source>
</evidence>
<dbReference type="PIRSF" id="PIRSF000350">
    <property type="entry name" value="Mercury_reductase_MerA"/>
    <property type="match status" value="1"/>
</dbReference>
<dbReference type="KEGG" id="amv:ACMV_22250"/>
<accession>F0J0N6</accession>
<sequence>MGRGWSGSTGARKRTGGMTLPPAGAPANRPDRDRAAIPFPSHANRATNPYVRRRENRMIGMNHDFDLFVIGGGSAGVRLARIAAGHGARVGIAEDRHWGGTCVNIGCVPKKLMVMAAEYGLGATDARGFGWDMRAVAHDWPGFIAAKDREIGRLNGAYTGLLERAGATIFNARARFLGPHTLMVGEQHVTADRIAIATGGQPLRPAIPGADLAIVSDDAFHLPARPEHVVMVGGGYIAVEFAGILAGLGSKVDIVYRQPLPLRGFDPDLRAGLAEALAANGIGVHHGVEPVRIEAAGARRRLHLSNGHMIEADCVFFATGRAPNVAGLGLDKAGVTARPGGAIPIDEDYRTNVPHIFALGDVTDRLNLTPVATAEGHALADTLFGNRPRRISLANVASAVFSIPPLATVGVTEDAAPDGAKVFVARFTPMRHTLSGRARKTMMKLIVDAETDQVIGAHMLGEDAAEIMQGLAVAITAGATKADFDRTIGIHPTAAEEFVTLRTETRRVNRGGESAKPRAAE</sequence>
<dbReference type="PANTHER" id="PTHR42737:SF2">
    <property type="entry name" value="GLUTATHIONE REDUCTASE"/>
    <property type="match status" value="1"/>
</dbReference>
<evidence type="ECO:0000259" key="12">
    <source>
        <dbReference type="Pfam" id="PF02852"/>
    </source>
</evidence>
<dbReference type="InterPro" id="IPR001100">
    <property type="entry name" value="Pyr_nuc-diS_OxRdtase"/>
</dbReference>
<dbReference type="InterPro" id="IPR016156">
    <property type="entry name" value="FAD/NAD-linked_Rdtase_dimer_sf"/>
</dbReference>
<evidence type="ECO:0000256" key="5">
    <source>
        <dbReference type="ARBA" id="ARBA00023157"/>
    </source>
</evidence>
<keyword evidence="8" id="KW-0547">Nucleotide-binding</keyword>
<dbReference type="PANTHER" id="PTHR42737">
    <property type="entry name" value="GLUTATHIONE REDUCTASE"/>
    <property type="match status" value="1"/>
</dbReference>
<dbReference type="EC" id="1.8.1.7" evidence="14"/>
<dbReference type="PROSITE" id="PS00076">
    <property type="entry name" value="PYRIDINE_REDOX_1"/>
    <property type="match status" value="1"/>
</dbReference>
<dbReference type="GO" id="GO:0034599">
    <property type="term" value="P:cellular response to oxidative stress"/>
    <property type="evidence" value="ECO:0007669"/>
    <property type="project" value="TreeGrafter"/>
</dbReference>
<reference evidence="14 15" key="1">
    <citation type="submission" date="2010-12" db="EMBL/GenBank/DDBJ databases">
        <title>Whole genome sequence of Acidiphilium multivorum AIU301.</title>
        <authorList>
            <person name="Narita-Yamada S."/>
            <person name="Nakamura S."/>
            <person name="Ito N."/>
            <person name="Takarada H."/>
            <person name="Katano Y."/>
            <person name="Nakazawa H."/>
            <person name="Hosoyama A."/>
            <person name="Yamada R."/>
            <person name="Fujita N."/>
        </authorList>
    </citation>
    <scope>NUCLEOTIDE SEQUENCE [LARGE SCALE GENOMIC DNA]</scope>
    <source>
        <strain evidence="15">DSM 11245 / JCM 8867 / AIU301</strain>
    </source>
</reference>
<dbReference type="SUPFAM" id="SSF55424">
    <property type="entry name" value="FAD/NAD-linked reductases, dimerisation (C-terminal) domain"/>
    <property type="match status" value="1"/>
</dbReference>
<evidence type="ECO:0000256" key="7">
    <source>
        <dbReference type="PIRSR" id="PIRSR000350-2"/>
    </source>
</evidence>
<proteinExistence type="inferred from homology"/>
<dbReference type="Pfam" id="PF07992">
    <property type="entry name" value="Pyr_redox_2"/>
    <property type="match status" value="1"/>
</dbReference>
<evidence type="ECO:0000256" key="6">
    <source>
        <dbReference type="ARBA" id="ARBA00023284"/>
    </source>
</evidence>
<evidence type="ECO:0000256" key="2">
    <source>
        <dbReference type="ARBA" id="ARBA00022630"/>
    </source>
</evidence>
<dbReference type="PRINTS" id="PR00368">
    <property type="entry name" value="FADPNR"/>
</dbReference>
<evidence type="ECO:0000256" key="9">
    <source>
        <dbReference type="PIRSR" id="PIRSR000350-4"/>
    </source>
</evidence>
<feature type="disulfide bond" description="Redox-active" evidence="9">
    <location>
        <begin position="102"/>
        <end position="107"/>
    </location>
</feature>
<keyword evidence="5" id="KW-1015">Disulfide bond</keyword>
<dbReference type="Gene3D" id="3.50.50.60">
    <property type="entry name" value="FAD/NAD(P)-binding domain"/>
    <property type="match status" value="2"/>
</dbReference>
<dbReference type="GO" id="GO:0050660">
    <property type="term" value="F:flavin adenine dinucleotide binding"/>
    <property type="evidence" value="ECO:0007669"/>
    <property type="project" value="InterPro"/>
</dbReference>
<keyword evidence="2 10" id="KW-0285">Flavoprotein</keyword>
<evidence type="ECO:0000256" key="1">
    <source>
        <dbReference type="ARBA" id="ARBA00007532"/>
    </source>
</evidence>
<dbReference type="Gene3D" id="3.30.390.30">
    <property type="match status" value="1"/>
</dbReference>
<dbReference type="InterPro" id="IPR046952">
    <property type="entry name" value="GSHR/TRXR-like"/>
</dbReference>
<organism evidence="14 15">
    <name type="scientific">Acidiphilium multivorum (strain DSM 11245 / JCM 8867 / NBRC 100883 / AIU 301)</name>
    <dbReference type="NCBI Taxonomy" id="926570"/>
    <lineage>
        <taxon>Bacteria</taxon>
        <taxon>Pseudomonadati</taxon>
        <taxon>Pseudomonadota</taxon>
        <taxon>Alphaproteobacteria</taxon>
        <taxon>Acetobacterales</taxon>
        <taxon>Acidocellaceae</taxon>
        <taxon>Acidiphilium</taxon>
    </lineage>
</organism>
<evidence type="ECO:0000256" key="8">
    <source>
        <dbReference type="PIRSR" id="PIRSR000350-3"/>
    </source>
</evidence>
<keyword evidence="3 8" id="KW-0274">FAD</keyword>
<feature type="active site" description="Proton acceptor" evidence="7">
    <location>
        <position position="491"/>
    </location>
</feature>
<keyword evidence="4 10" id="KW-0560">Oxidoreductase</keyword>
<dbReference type="HOGENOM" id="CLU_016755_2_1_5"/>
<dbReference type="InterPro" id="IPR012999">
    <property type="entry name" value="Pyr_OxRdtase_I_AS"/>
</dbReference>
<dbReference type="Proteomes" id="UP000007100">
    <property type="component" value="Chromosome"/>
</dbReference>
<evidence type="ECO:0000256" key="10">
    <source>
        <dbReference type="RuleBase" id="RU003691"/>
    </source>
</evidence>
<dbReference type="GO" id="GO:0006749">
    <property type="term" value="P:glutathione metabolic process"/>
    <property type="evidence" value="ECO:0007669"/>
    <property type="project" value="TreeGrafter"/>
</dbReference>
<comment type="similarity">
    <text evidence="1 10">Belongs to the class-I pyridine nucleotide-disulfide oxidoreductase family.</text>
</comment>
<keyword evidence="8" id="KW-0520">NAD</keyword>
<evidence type="ECO:0000256" key="11">
    <source>
        <dbReference type="SAM" id="MobiDB-lite"/>
    </source>
</evidence>
<feature type="binding site" evidence="8">
    <location>
        <position position="361"/>
    </location>
    <ligand>
        <name>FAD</name>
        <dbReference type="ChEBI" id="CHEBI:57692"/>
    </ligand>
</feature>
<protein>
    <submittedName>
        <fullName evidence="14">Glutathione reductase</fullName>
        <ecNumber evidence="14">1.8.1.7</ecNumber>
    </submittedName>
</protein>
<comment type="cofactor">
    <cofactor evidence="8">
        <name>FAD</name>
        <dbReference type="ChEBI" id="CHEBI:57692"/>
    </cofactor>
    <text evidence="8">Binds 1 FAD per subunit.</text>
</comment>
<feature type="region of interest" description="Disordered" evidence="11">
    <location>
        <begin position="1"/>
        <end position="50"/>
    </location>
</feature>
<evidence type="ECO:0000313" key="15">
    <source>
        <dbReference type="Proteomes" id="UP000007100"/>
    </source>
</evidence>
<dbReference type="GO" id="GO:0045454">
    <property type="term" value="P:cell redox homeostasis"/>
    <property type="evidence" value="ECO:0007669"/>
    <property type="project" value="InterPro"/>
</dbReference>
<feature type="binding site" evidence="8">
    <location>
        <position position="111"/>
    </location>
    <ligand>
        <name>FAD</name>
        <dbReference type="ChEBI" id="CHEBI:57692"/>
    </ligand>
</feature>
<dbReference type="GO" id="GO:0004362">
    <property type="term" value="F:glutathione-disulfide reductase (NADPH) activity"/>
    <property type="evidence" value="ECO:0007669"/>
    <property type="project" value="UniProtKB-EC"/>
</dbReference>
<dbReference type="InterPro" id="IPR004099">
    <property type="entry name" value="Pyr_nucl-diS_OxRdtase_dimer"/>
</dbReference>
<evidence type="ECO:0000256" key="4">
    <source>
        <dbReference type="ARBA" id="ARBA00023002"/>
    </source>
</evidence>
<dbReference type="InterPro" id="IPR023753">
    <property type="entry name" value="FAD/NAD-binding_dom"/>
</dbReference>
<dbReference type="SUPFAM" id="SSF51905">
    <property type="entry name" value="FAD/NAD(P)-binding domain"/>
    <property type="match status" value="1"/>
</dbReference>
<feature type="binding site" evidence="8">
    <location>
        <position position="320"/>
    </location>
    <ligand>
        <name>NAD(+)</name>
        <dbReference type="ChEBI" id="CHEBI:57540"/>
    </ligand>
</feature>
<feature type="binding site" evidence="8">
    <location>
        <begin position="233"/>
        <end position="240"/>
    </location>
    <ligand>
        <name>NAD(+)</name>
        <dbReference type="ChEBI" id="CHEBI:57540"/>
    </ligand>
</feature>
<dbReference type="PRINTS" id="PR00411">
    <property type="entry name" value="PNDRDTASEI"/>
</dbReference>
<feature type="domain" description="Pyridine nucleotide-disulphide oxidoreductase dimerisation" evidence="12">
    <location>
        <begin position="396"/>
        <end position="501"/>
    </location>
</feature>
<dbReference type="GO" id="GO:0005829">
    <property type="term" value="C:cytosol"/>
    <property type="evidence" value="ECO:0007669"/>
    <property type="project" value="TreeGrafter"/>
</dbReference>
<dbReference type="InterPro" id="IPR036188">
    <property type="entry name" value="FAD/NAD-bd_sf"/>
</dbReference>
<dbReference type="NCBIfam" id="NF004776">
    <property type="entry name" value="PRK06116.1"/>
    <property type="match status" value="1"/>
</dbReference>